<evidence type="ECO:0000313" key="3">
    <source>
        <dbReference type="Proteomes" id="UP001210720"/>
    </source>
</evidence>
<feature type="chain" id="PRO_5045209963" evidence="1">
    <location>
        <begin position="20"/>
        <end position="147"/>
    </location>
</feature>
<proteinExistence type="predicted"/>
<dbReference type="EMBL" id="JAQIOY010000003">
    <property type="protein sequence ID" value="MDA7425103.1"/>
    <property type="molecule type" value="Genomic_DNA"/>
</dbReference>
<name>A0ABT4XT21_9RHOB</name>
<sequence>MHRFAPLIAASLLAAPVAAQDVFDCDWQSSARNIAEPWEENTRTFSNGKTRLALMDTVEPAGGAFWLLVLSPPYDELGGRQCKVVGHNGIGFTWLDFSQLRSSYDPSRGLTFTLPGQLYGDGVNNIDITVSITLNQATGEITKEVWR</sequence>
<protein>
    <submittedName>
        <fullName evidence="2">Uncharacterized protein</fullName>
    </submittedName>
</protein>
<reference evidence="2 3" key="1">
    <citation type="submission" date="2023-01" db="EMBL/GenBank/DDBJ databases">
        <title>Thalassococcus onchidii sp. nov., isolated from a marine invertebrate from the South China Sea.</title>
        <authorList>
            <person name="Xu S."/>
            <person name="Liu Z."/>
            <person name="Xu Y."/>
        </authorList>
    </citation>
    <scope>NUCLEOTIDE SEQUENCE [LARGE SCALE GENOMIC DNA]</scope>
    <source>
        <strain evidence="2 3">KCTC 32084</strain>
    </source>
</reference>
<feature type="signal peptide" evidence="1">
    <location>
        <begin position="1"/>
        <end position="19"/>
    </location>
</feature>
<dbReference type="Proteomes" id="UP001210720">
    <property type="component" value="Unassembled WGS sequence"/>
</dbReference>
<gene>
    <name evidence="2" type="ORF">PFY00_10220</name>
</gene>
<evidence type="ECO:0000313" key="2">
    <source>
        <dbReference type="EMBL" id="MDA7425103.1"/>
    </source>
</evidence>
<comment type="caution">
    <text evidence="2">The sequence shown here is derived from an EMBL/GenBank/DDBJ whole genome shotgun (WGS) entry which is preliminary data.</text>
</comment>
<evidence type="ECO:0000256" key="1">
    <source>
        <dbReference type="SAM" id="SignalP"/>
    </source>
</evidence>
<accession>A0ABT4XT21</accession>
<keyword evidence="1" id="KW-0732">Signal</keyword>
<dbReference type="RefSeq" id="WP_271432455.1">
    <property type="nucleotide sequence ID" value="NZ_JAQIOY010000003.1"/>
</dbReference>
<keyword evidence="3" id="KW-1185">Reference proteome</keyword>
<organism evidence="2 3">
    <name type="scientific">Thalassococcus lentus</name>
    <dbReference type="NCBI Taxonomy" id="1210524"/>
    <lineage>
        <taxon>Bacteria</taxon>
        <taxon>Pseudomonadati</taxon>
        <taxon>Pseudomonadota</taxon>
        <taxon>Alphaproteobacteria</taxon>
        <taxon>Rhodobacterales</taxon>
        <taxon>Roseobacteraceae</taxon>
        <taxon>Thalassococcus</taxon>
    </lineage>
</organism>